<dbReference type="GO" id="GO:0008234">
    <property type="term" value="F:cysteine-type peptidase activity"/>
    <property type="evidence" value="ECO:0007669"/>
    <property type="project" value="InterPro"/>
</dbReference>
<proteinExistence type="inferred from homology"/>
<sequence>MEVSNNATKEKLEILFRDPYMPDFANLKMIYVPIEDHDYQHWYLMVIHIEDRTIYHLDTNMDGSAVKMRHVKMHSIAEALSLLTLSIFNGDVPLCTFPDFQEWDIVEPHGIPNYEHSANSGLWVTEWLQRESCFNDPVIGGMDETVMRMKIVMRILIGSNQTVSWVGYRVTSHADDGSVRHFYSVVQNDDDVRSMFSSTHGQEGPIYLYVRSI</sequence>
<dbReference type="EMBL" id="DF974412">
    <property type="protein sequence ID" value="GAU48369.1"/>
    <property type="molecule type" value="Genomic_DNA"/>
</dbReference>
<evidence type="ECO:0000313" key="6">
    <source>
        <dbReference type="Proteomes" id="UP000242715"/>
    </source>
</evidence>
<keyword evidence="6" id="KW-1185">Reference proteome</keyword>
<accession>A0A2Z6PNJ5</accession>
<evidence type="ECO:0000259" key="4">
    <source>
        <dbReference type="PROSITE" id="PS50600"/>
    </source>
</evidence>
<dbReference type="InterPro" id="IPR003653">
    <property type="entry name" value="Peptidase_C48_C"/>
</dbReference>
<gene>
    <name evidence="5" type="ORF">TSUD_282690</name>
</gene>
<keyword evidence="2" id="KW-0645">Protease</keyword>
<keyword evidence="3" id="KW-0378">Hydrolase</keyword>
<protein>
    <recommendedName>
        <fullName evidence="4">Ubiquitin-like protease family profile domain-containing protein</fullName>
    </recommendedName>
</protein>
<comment type="similarity">
    <text evidence="1">Belongs to the peptidase C48 family.</text>
</comment>
<organism evidence="5 6">
    <name type="scientific">Trifolium subterraneum</name>
    <name type="common">Subterranean clover</name>
    <dbReference type="NCBI Taxonomy" id="3900"/>
    <lineage>
        <taxon>Eukaryota</taxon>
        <taxon>Viridiplantae</taxon>
        <taxon>Streptophyta</taxon>
        <taxon>Embryophyta</taxon>
        <taxon>Tracheophyta</taxon>
        <taxon>Spermatophyta</taxon>
        <taxon>Magnoliopsida</taxon>
        <taxon>eudicotyledons</taxon>
        <taxon>Gunneridae</taxon>
        <taxon>Pentapetalae</taxon>
        <taxon>rosids</taxon>
        <taxon>fabids</taxon>
        <taxon>Fabales</taxon>
        <taxon>Fabaceae</taxon>
        <taxon>Papilionoideae</taxon>
        <taxon>50 kb inversion clade</taxon>
        <taxon>NPAAA clade</taxon>
        <taxon>Hologalegina</taxon>
        <taxon>IRL clade</taxon>
        <taxon>Trifolieae</taxon>
        <taxon>Trifolium</taxon>
    </lineage>
</organism>
<evidence type="ECO:0000313" key="5">
    <source>
        <dbReference type="EMBL" id="GAU48369.1"/>
    </source>
</evidence>
<dbReference type="SUPFAM" id="SSF54001">
    <property type="entry name" value="Cysteine proteinases"/>
    <property type="match status" value="1"/>
</dbReference>
<evidence type="ECO:0000256" key="3">
    <source>
        <dbReference type="ARBA" id="ARBA00022801"/>
    </source>
</evidence>
<evidence type="ECO:0000256" key="1">
    <source>
        <dbReference type="ARBA" id="ARBA00005234"/>
    </source>
</evidence>
<dbReference type="PROSITE" id="PS50600">
    <property type="entry name" value="ULP_PROTEASE"/>
    <property type="match status" value="1"/>
</dbReference>
<dbReference type="GO" id="GO:0006508">
    <property type="term" value="P:proteolysis"/>
    <property type="evidence" value="ECO:0007669"/>
    <property type="project" value="UniProtKB-KW"/>
</dbReference>
<dbReference type="Pfam" id="PF02902">
    <property type="entry name" value="Peptidase_C48"/>
    <property type="match status" value="1"/>
</dbReference>
<reference evidence="6" key="1">
    <citation type="journal article" date="2017" name="Front. Plant Sci.">
        <title>Climate Clever Clovers: New Paradigm to Reduce the Environmental Footprint of Ruminants by Breeding Low Methanogenic Forages Utilizing Haplotype Variation.</title>
        <authorList>
            <person name="Kaur P."/>
            <person name="Appels R."/>
            <person name="Bayer P.E."/>
            <person name="Keeble-Gagnere G."/>
            <person name="Wang J."/>
            <person name="Hirakawa H."/>
            <person name="Shirasawa K."/>
            <person name="Vercoe P."/>
            <person name="Stefanova K."/>
            <person name="Durmic Z."/>
            <person name="Nichols P."/>
            <person name="Revell C."/>
            <person name="Isobe S.N."/>
            <person name="Edwards D."/>
            <person name="Erskine W."/>
        </authorList>
    </citation>
    <scope>NUCLEOTIDE SEQUENCE [LARGE SCALE GENOMIC DNA]</scope>
    <source>
        <strain evidence="6">cv. Daliak</strain>
    </source>
</reference>
<evidence type="ECO:0000256" key="2">
    <source>
        <dbReference type="ARBA" id="ARBA00022670"/>
    </source>
</evidence>
<dbReference type="Gene3D" id="3.40.395.10">
    <property type="entry name" value="Adenoviral Proteinase, Chain A"/>
    <property type="match status" value="1"/>
</dbReference>
<dbReference type="Proteomes" id="UP000242715">
    <property type="component" value="Unassembled WGS sequence"/>
</dbReference>
<dbReference type="InterPro" id="IPR038765">
    <property type="entry name" value="Papain-like_cys_pep_sf"/>
</dbReference>
<feature type="domain" description="Ubiquitin-like protease family profile" evidence="4">
    <location>
        <begin position="1"/>
        <end position="131"/>
    </location>
</feature>
<name>A0A2Z6PNJ5_TRISU</name>
<dbReference type="OrthoDB" id="1427929at2759"/>
<dbReference type="AlphaFoldDB" id="A0A2Z6PNJ5"/>